<dbReference type="KEGG" id="lak:106175449"/>
<feature type="transmembrane region" description="Helical" evidence="12">
    <location>
        <begin position="442"/>
        <end position="459"/>
    </location>
</feature>
<keyword evidence="3" id="KW-0813">Transport</keyword>
<evidence type="ECO:0000313" key="14">
    <source>
        <dbReference type="RefSeq" id="XP_013412911.1"/>
    </source>
</evidence>
<dbReference type="InterPro" id="IPR038377">
    <property type="entry name" value="Na/Glc_symporter_sf"/>
</dbReference>
<evidence type="ECO:0000256" key="7">
    <source>
        <dbReference type="ARBA" id="ARBA00023053"/>
    </source>
</evidence>
<gene>
    <name evidence="14 15 16" type="primary">LOC106175449</name>
</gene>
<evidence type="ECO:0000256" key="4">
    <source>
        <dbReference type="ARBA" id="ARBA00022475"/>
    </source>
</evidence>
<dbReference type="Gene3D" id="1.20.1730.10">
    <property type="entry name" value="Sodium/glucose cotransporter"/>
    <property type="match status" value="1"/>
</dbReference>
<dbReference type="AlphaFoldDB" id="A0A1S3JRE6"/>
<evidence type="ECO:0000256" key="10">
    <source>
        <dbReference type="ARBA" id="ARBA00023201"/>
    </source>
</evidence>
<feature type="transmembrane region" description="Helical" evidence="12">
    <location>
        <begin position="161"/>
        <end position="184"/>
    </location>
</feature>
<evidence type="ECO:0000256" key="3">
    <source>
        <dbReference type="ARBA" id="ARBA00022448"/>
    </source>
</evidence>
<keyword evidence="7" id="KW-0915">Sodium</keyword>
<dbReference type="PANTHER" id="PTHR42985">
    <property type="entry name" value="SODIUM-COUPLED MONOCARBOXYLATE TRANSPORTER"/>
    <property type="match status" value="1"/>
</dbReference>
<protein>
    <submittedName>
        <fullName evidence="14 15">Sodium-coupled monocarboxylate transporter 1</fullName>
    </submittedName>
</protein>
<dbReference type="PANTHER" id="PTHR42985:SF40">
    <property type="entry name" value="LD47995P-RELATED"/>
    <property type="match status" value="1"/>
</dbReference>
<comment type="similarity">
    <text evidence="2 11">Belongs to the sodium:solute symporter (SSF) (TC 2.A.21) family.</text>
</comment>
<evidence type="ECO:0000256" key="6">
    <source>
        <dbReference type="ARBA" id="ARBA00022989"/>
    </source>
</evidence>
<dbReference type="GeneID" id="106175449"/>
<keyword evidence="4" id="KW-1003">Cell membrane</keyword>
<evidence type="ECO:0000313" key="13">
    <source>
        <dbReference type="Proteomes" id="UP000085678"/>
    </source>
</evidence>
<proteinExistence type="inferred from homology"/>
<keyword evidence="9 12" id="KW-0472">Membrane</keyword>
<reference evidence="14 15" key="1">
    <citation type="submission" date="2025-04" db="UniProtKB">
        <authorList>
            <consortium name="RefSeq"/>
        </authorList>
    </citation>
    <scope>IDENTIFICATION</scope>
    <source>
        <tissue evidence="14 15">Gonads</tissue>
    </source>
</reference>
<feature type="transmembrane region" description="Helical" evidence="12">
    <location>
        <begin position="413"/>
        <end position="435"/>
    </location>
</feature>
<dbReference type="RefSeq" id="XP_013412911.1">
    <property type="nucleotide sequence ID" value="XM_013557457.1"/>
</dbReference>
<dbReference type="PROSITE" id="PS50283">
    <property type="entry name" value="NA_SOLUT_SYMP_3"/>
    <property type="match status" value="1"/>
</dbReference>
<keyword evidence="5 12" id="KW-0812">Transmembrane</keyword>
<feature type="transmembrane region" description="Helical" evidence="12">
    <location>
        <begin position="340"/>
        <end position="363"/>
    </location>
</feature>
<dbReference type="GO" id="GO:0006814">
    <property type="term" value="P:sodium ion transport"/>
    <property type="evidence" value="ECO:0007669"/>
    <property type="project" value="UniProtKB-KW"/>
</dbReference>
<feature type="transmembrane region" description="Helical" evidence="12">
    <location>
        <begin position="83"/>
        <end position="104"/>
    </location>
</feature>
<evidence type="ECO:0000256" key="1">
    <source>
        <dbReference type="ARBA" id="ARBA00004651"/>
    </source>
</evidence>
<dbReference type="GO" id="GO:0015293">
    <property type="term" value="F:symporter activity"/>
    <property type="evidence" value="ECO:0007669"/>
    <property type="project" value="TreeGrafter"/>
</dbReference>
<dbReference type="GO" id="GO:0005886">
    <property type="term" value="C:plasma membrane"/>
    <property type="evidence" value="ECO:0007669"/>
    <property type="project" value="UniProtKB-SubCell"/>
</dbReference>
<dbReference type="InterPro" id="IPR001734">
    <property type="entry name" value="Na/solute_symporter"/>
</dbReference>
<evidence type="ECO:0000313" key="16">
    <source>
        <dbReference type="RefSeq" id="XP_013412913.1"/>
    </source>
</evidence>
<evidence type="ECO:0000256" key="9">
    <source>
        <dbReference type="ARBA" id="ARBA00023136"/>
    </source>
</evidence>
<dbReference type="NCBIfam" id="TIGR00813">
    <property type="entry name" value="sss"/>
    <property type="match status" value="1"/>
</dbReference>
<dbReference type="Pfam" id="PF00474">
    <property type="entry name" value="SSF"/>
    <property type="match status" value="1"/>
</dbReference>
<evidence type="ECO:0000256" key="12">
    <source>
        <dbReference type="SAM" id="Phobius"/>
    </source>
</evidence>
<sequence>MAYTRTIGVVDYVVMCAVLLVSASVGVIFSRTGGRQKTTREYLLANRDMGFLPVALSIIVSYISGIMILGYTTEIYQHGIQIVMFNLFNILAYVISAFTFVPFIRKLQITSSFEYLERRYRSKTVRRLGSLLGILSATLYLGTATNATATAVEAVTDLPTWASIVIVSTVCVFYTTLGGIKAVLWTDVFQFVVMVTAMLAILIKGYITIGGMSPAWDAMAAGDRLNFFVFDPSPTTRHSFWTMLIGTTFLSIGFSCFNQASVQRIGSVKTDKDAVKAVLMNAPFLLVLTVPAALCGIAVYTHYTLLRCDPLKMKYVKNENELLAYYVMDVLQDLPGVPGLFIAALMSGALSSNSSSLNGIAAILWEDFLKYRYGKISDWKAALIAKITVIVFGGIGTLVAFMVTLIGGTIFQIALGFDGATNGPLFGLFFLGILCPFANWQGALTGGATSVAILLWLNIGSQLTSSTSYNPILPSVPSDRCEINATVNETWTYDVTTVWNAQSNVTTLGAVMSGTGSQSYSGLNGFYATSYLYYSPLGILTTVLVGAAVSAIINRYTRRQPYFDKNLVLSPLRRFVHSKTKYAYELEATPPTEDSCQAALTDS</sequence>
<keyword evidence="8" id="KW-0406">Ion transport</keyword>
<feature type="transmembrane region" description="Helical" evidence="12">
    <location>
        <begin position="125"/>
        <end position="141"/>
    </location>
</feature>
<organism evidence="13 15">
    <name type="scientific">Lingula anatina</name>
    <name type="common">Brachiopod</name>
    <name type="synonym">Lingula unguis</name>
    <dbReference type="NCBI Taxonomy" id="7574"/>
    <lineage>
        <taxon>Eukaryota</taxon>
        <taxon>Metazoa</taxon>
        <taxon>Spiralia</taxon>
        <taxon>Lophotrochozoa</taxon>
        <taxon>Brachiopoda</taxon>
        <taxon>Linguliformea</taxon>
        <taxon>Lingulata</taxon>
        <taxon>Lingulida</taxon>
        <taxon>Linguloidea</taxon>
        <taxon>Lingulidae</taxon>
        <taxon>Lingula</taxon>
    </lineage>
</organism>
<feature type="transmembrane region" description="Helical" evidence="12">
    <location>
        <begin position="12"/>
        <end position="30"/>
    </location>
</feature>
<dbReference type="Proteomes" id="UP000085678">
    <property type="component" value="Unplaced"/>
</dbReference>
<accession>A0A1S3JRE6</accession>
<evidence type="ECO:0000256" key="11">
    <source>
        <dbReference type="RuleBase" id="RU362091"/>
    </source>
</evidence>
<keyword evidence="6 12" id="KW-1133">Transmembrane helix</keyword>
<evidence type="ECO:0000256" key="8">
    <source>
        <dbReference type="ARBA" id="ARBA00023065"/>
    </source>
</evidence>
<dbReference type="RefSeq" id="XP_013412912.1">
    <property type="nucleotide sequence ID" value="XM_013557458.1"/>
</dbReference>
<feature type="transmembrane region" description="Helical" evidence="12">
    <location>
        <begin position="531"/>
        <end position="553"/>
    </location>
</feature>
<feature type="transmembrane region" description="Helical" evidence="12">
    <location>
        <begin position="278"/>
        <end position="303"/>
    </location>
</feature>
<dbReference type="CDD" id="cd11492">
    <property type="entry name" value="SLC5sbd_NIS-SMVT"/>
    <property type="match status" value="1"/>
</dbReference>
<dbReference type="InterPro" id="IPR051163">
    <property type="entry name" value="Sodium:Solute_Symporter_SSF"/>
</dbReference>
<evidence type="ECO:0000256" key="5">
    <source>
        <dbReference type="ARBA" id="ARBA00022692"/>
    </source>
</evidence>
<feature type="transmembrane region" description="Helical" evidence="12">
    <location>
        <begin position="383"/>
        <end position="407"/>
    </location>
</feature>
<keyword evidence="13" id="KW-1185">Reference proteome</keyword>
<dbReference type="RefSeq" id="XP_013412913.1">
    <property type="nucleotide sequence ID" value="XM_013557459.1"/>
</dbReference>
<keyword evidence="10" id="KW-0739">Sodium transport</keyword>
<feature type="transmembrane region" description="Helical" evidence="12">
    <location>
        <begin position="238"/>
        <end position="257"/>
    </location>
</feature>
<name>A0A1S3JRE6_LINAN</name>
<evidence type="ECO:0000256" key="2">
    <source>
        <dbReference type="ARBA" id="ARBA00006434"/>
    </source>
</evidence>
<feature type="transmembrane region" description="Helical" evidence="12">
    <location>
        <begin position="51"/>
        <end position="71"/>
    </location>
</feature>
<comment type="subcellular location">
    <subcellularLocation>
        <location evidence="1">Cell membrane</location>
        <topology evidence="1">Multi-pass membrane protein</topology>
    </subcellularLocation>
</comment>
<dbReference type="OrthoDB" id="6142122at2759"/>
<feature type="transmembrane region" description="Helical" evidence="12">
    <location>
        <begin position="191"/>
        <end position="209"/>
    </location>
</feature>
<evidence type="ECO:0000313" key="15">
    <source>
        <dbReference type="RefSeq" id="XP_013412912.1"/>
    </source>
</evidence>